<proteinExistence type="predicted"/>
<dbReference type="AlphaFoldDB" id="A0A0A9BR79"/>
<accession>A0A0A9BR79</accession>
<organism evidence="2">
    <name type="scientific">Arundo donax</name>
    <name type="common">Giant reed</name>
    <name type="synonym">Donax arundinaceus</name>
    <dbReference type="NCBI Taxonomy" id="35708"/>
    <lineage>
        <taxon>Eukaryota</taxon>
        <taxon>Viridiplantae</taxon>
        <taxon>Streptophyta</taxon>
        <taxon>Embryophyta</taxon>
        <taxon>Tracheophyta</taxon>
        <taxon>Spermatophyta</taxon>
        <taxon>Magnoliopsida</taxon>
        <taxon>Liliopsida</taxon>
        <taxon>Poales</taxon>
        <taxon>Poaceae</taxon>
        <taxon>PACMAD clade</taxon>
        <taxon>Arundinoideae</taxon>
        <taxon>Arundineae</taxon>
        <taxon>Arundo</taxon>
    </lineage>
</organism>
<feature type="region of interest" description="Disordered" evidence="1">
    <location>
        <begin position="1"/>
        <end position="20"/>
    </location>
</feature>
<evidence type="ECO:0000313" key="2">
    <source>
        <dbReference type="EMBL" id="JAD61842.1"/>
    </source>
</evidence>
<name>A0A0A9BR79_ARUDO</name>
<sequence length="53" mass="6235">MKRFALSPHSFQSKKKRRAMQTTYDGVVTKKDEKEIHCKQKDINLKLTATKQI</sequence>
<reference evidence="2" key="2">
    <citation type="journal article" date="2015" name="Data Brief">
        <title>Shoot transcriptome of the giant reed, Arundo donax.</title>
        <authorList>
            <person name="Barrero R.A."/>
            <person name="Guerrero F.D."/>
            <person name="Moolhuijzen P."/>
            <person name="Goolsby J.A."/>
            <person name="Tidwell J."/>
            <person name="Bellgard S.E."/>
            <person name="Bellgard M.I."/>
        </authorList>
    </citation>
    <scope>NUCLEOTIDE SEQUENCE</scope>
    <source>
        <tissue evidence="2">Shoot tissue taken approximately 20 cm above the soil surface</tissue>
    </source>
</reference>
<evidence type="ECO:0000256" key="1">
    <source>
        <dbReference type="SAM" id="MobiDB-lite"/>
    </source>
</evidence>
<reference evidence="2" key="1">
    <citation type="submission" date="2014-09" db="EMBL/GenBank/DDBJ databases">
        <authorList>
            <person name="Magalhaes I.L.F."/>
            <person name="Oliveira U."/>
            <person name="Santos F.R."/>
            <person name="Vidigal T.H.D.A."/>
            <person name="Brescovit A.D."/>
            <person name="Santos A.J."/>
        </authorList>
    </citation>
    <scope>NUCLEOTIDE SEQUENCE</scope>
    <source>
        <tissue evidence="2">Shoot tissue taken approximately 20 cm above the soil surface</tissue>
    </source>
</reference>
<protein>
    <submittedName>
        <fullName evidence="2">Uncharacterized protein</fullName>
    </submittedName>
</protein>
<dbReference type="EMBL" id="GBRH01236053">
    <property type="protein sequence ID" value="JAD61842.1"/>
    <property type="molecule type" value="Transcribed_RNA"/>
</dbReference>